<protein>
    <submittedName>
        <fullName evidence="1">Uncharacterized protein</fullName>
    </submittedName>
</protein>
<dbReference type="EMBL" id="AOFM01000024">
    <property type="protein sequence ID" value="EME72105.1"/>
    <property type="molecule type" value="Genomic_DNA"/>
</dbReference>
<gene>
    <name evidence="1" type="ORF">BSONL12_23792</name>
</gene>
<accession>M5PA01</accession>
<dbReference type="RefSeq" id="WP_006640663.1">
    <property type="nucleotide sequence ID" value="NZ_AOFM01000024.1"/>
</dbReference>
<evidence type="ECO:0000313" key="1">
    <source>
        <dbReference type="EMBL" id="EME72105.1"/>
    </source>
</evidence>
<dbReference type="STRING" id="1274524.BSONL12_23792"/>
<name>M5PA01_9BACI</name>
<dbReference type="OrthoDB" id="2929296at2"/>
<evidence type="ECO:0000313" key="2">
    <source>
        <dbReference type="Proteomes" id="UP000011907"/>
    </source>
</evidence>
<comment type="caution">
    <text evidence="1">The sequence shown here is derived from an EMBL/GenBank/DDBJ whole genome shotgun (WGS) entry which is preliminary data.</text>
</comment>
<dbReference type="Proteomes" id="UP000011907">
    <property type="component" value="Unassembled WGS sequence"/>
</dbReference>
<proteinExistence type="predicted"/>
<dbReference type="AlphaFoldDB" id="M5PA01"/>
<sequence length="64" mass="7189">MYDVLIYVKPTEALTVDTETGEIIRRSSGCTRDLNVSRAVLECRTYEEEAKIVYEKGEPACSVS</sequence>
<reference evidence="1 2" key="1">
    <citation type="journal article" date="2013" name="Genome Announc.">
        <title>Draft Whole-Genome Sequence of Bacillus sonorensis Strain L12, a Source of Nonribosomal Lipopeptides.</title>
        <authorList>
            <person name="Adimpong D.B."/>
            <person name="Sorensen K.I."/>
            <person name="Nielsen D.S."/>
            <person name="Thorsen L."/>
            <person name="Rasmussen T.B."/>
            <person name="Derkx P.M."/>
            <person name="Jespersen L."/>
        </authorList>
    </citation>
    <scope>NUCLEOTIDE SEQUENCE [LARGE SCALE GENOMIC DNA]</scope>
    <source>
        <strain evidence="1 2">L12</strain>
    </source>
</reference>
<organism evidence="1 2">
    <name type="scientific">Bacillus sonorensis L12</name>
    <dbReference type="NCBI Taxonomy" id="1274524"/>
    <lineage>
        <taxon>Bacteria</taxon>
        <taxon>Bacillati</taxon>
        <taxon>Bacillota</taxon>
        <taxon>Bacilli</taxon>
        <taxon>Bacillales</taxon>
        <taxon>Bacillaceae</taxon>
        <taxon>Bacillus</taxon>
    </lineage>
</organism>